<dbReference type="EMBL" id="JAWJWE010000009">
    <property type="protein sequence ID" value="KAK6631143.1"/>
    <property type="molecule type" value="Genomic_DNA"/>
</dbReference>
<dbReference type="PROSITE" id="PS50893">
    <property type="entry name" value="ABC_TRANSPORTER_2"/>
    <property type="match status" value="2"/>
</dbReference>
<comment type="subcellular location">
    <subcellularLocation>
        <location evidence="1">Membrane</location>
        <topology evidence="1">Multi-pass membrane protein</topology>
    </subcellularLocation>
</comment>
<sequence>MPPQKWYDENPVEIRRRETPRYNVVFTCFCQKFAFTSFWEKIVLIFGILLAVLAGACLPLIVLLFADLVTIFIQYQLKKEAKEDHGYFQTMWTNHLRFTFLKHDEFVFDSKNLGGLIELYAVETSFFGLIIFVFTFAYTYVLNYIAERQMTKIKFRYLSAILKKPVDHKQCYIEVYVKAHSHLQNFSNSVGDNFGTMILSLSVFVTSLIIAFLNHHILTSMLIVLFVVLSVILFFSIVIYKYLTQSERNHYQIAENLARDVFLNLPMIKGYEGEAIEIRRFDKLLITSQTAGINTWMFFGFVVGLLYFLLYTSYALTFWQGMSMALELKNKNETPDILIVVNFCMQICFVNFLKIPIFFIINKRATVSYEEVSAPPVSCLSQLTFPPDPTYPTLFCQIIRVIRQADHEKSLKKVNNLITGDITYSGVHFGYNNEKSFLNDVNVRVPPYTLTCLVGEPKSGKSSFLKLLVKLQKVREGSVRLGKWNVNDLNGDWLRDRIAYVPQKTALYGDTIREALKGEKGQESDSDMINACRLVNVHSYIISLQQGYDSSLANDLPDDVKEKLAIARVLMKNPDVLILDDCMTNINLFTQLAIITEFQSLSKKTVMVVTSKLDIIKSSDFIIYFKDGELQSGNYKKLMSESPRFRSLVARAEVDKVVSDSQPGVPVITGHTNKIRSRNNIGFSSDEMIANEVDISSMTKRNRFSYGFEKGKETKAKHKINCWKVLTLNRREFPYLTTAAIAATIMGFSIPAYATLFGESLGTIVLSSKKEIEDNINFVPQMFLVAGVISGIAKMVEGYMIAVACAKLTKRLRKQTFEALVQQDMSFYDKEENYLGAVLTLLRDDARIVPLAAGPEMVLFIKVGGIVIISTLVSVYHSWKLGLVALGFSPFLFYGLYYLSHFQTTDVFDEKYETANEFVKRLMKHRESLQTLNLVNYYMNHYLQLFKSVRVSCLETRKMRAFLFSYSQSIPYFAYSVCMFYGGILLQDGEITFTSFFKVLESLILGTVLLGQVLMVMPNRRPCLRSCKKLLDLIPSPSERFRSLTKNRFELANYVTIGYVKMKHISFIHPYNNVIPRLHDINLQINERQTIIALTGFLNSGSTLPIKLLNQFYKQTSGSIMIDEFDTSREFGLQSLRRNVGLVDGRDRFFRRTVARNISYSVNNSRDVIETFVGMDDIVAVAKEADIHNFIITLPEVSRNQIVEEILLRQVENVFVSYLQGYYTIMTEEICRKMTPGQVLRLSLARALLRDPRLLLIENIGLEVDEDAQMLMETAILKACFSRTVILSSCFLLSIANIADFIYFFENGHVKEFGKHQKLMEKEGGYYKMYEQQREKVMMLRESRLFGIEED</sequence>
<evidence type="ECO:0000259" key="7">
    <source>
        <dbReference type="PROSITE" id="PS50929"/>
    </source>
</evidence>
<comment type="caution">
    <text evidence="8">The sequence shown here is derived from an EMBL/GenBank/DDBJ whole genome shotgun (WGS) entry which is preliminary data.</text>
</comment>
<dbReference type="GO" id="GO:0005524">
    <property type="term" value="F:ATP binding"/>
    <property type="evidence" value="ECO:0007669"/>
    <property type="project" value="InterPro"/>
</dbReference>
<feature type="domain" description="ABC transporter" evidence="6">
    <location>
        <begin position="417"/>
        <end position="652"/>
    </location>
</feature>
<evidence type="ECO:0000256" key="5">
    <source>
        <dbReference type="SAM" id="Phobius"/>
    </source>
</evidence>
<dbReference type="Pfam" id="PF00664">
    <property type="entry name" value="ABC_membrane"/>
    <property type="match status" value="2"/>
</dbReference>
<feature type="domain" description="ABC transmembrane type-1" evidence="7">
    <location>
        <begin position="739"/>
        <end position="1019"/>
    </location>
</feature>
<dbReference type="InterPro" id="IPR036640">
    <property type="entry name" value="ABC1_TM_sf"/>
</dbReference>
<keyword evidence="2 5" id="KW-0812">Transmembrane</keyword>
<dbReference type="InterPro" id="IPR039421">
    <property type="entry name" value="Type_1_exporter"/>
</dbReference>
<dbReference type="InterPro" id="IPR003439">
    <property type="entry name" value="ABC_transporter-like_ATP-bd"/>
</dbReference>
<accession>A0AAN8S639</accession>
<dbReference type="CDD" id="cd18578">
    <property type="entry name" value="ABC_6TM_Pgp_ABCB1_D2_like"/>
    <property type="match status" value="1"/>
</dbReference>
<feature type="domain" description="ABC transmembrane type-1" evidence="7">
    <location>
        <begin position="45"/>
        <end position="326"/>
    </location>
</feature>
<feature type="transmembrane region" description="Helical" evidence="5">
    <location>
        <begin position="126"/>
        <end position="146"/>
    </location>
</feature>
<dbReference type="InterPro" id="IPR027417">
    <property type="entry name" value="P-loop_NTPase"/>
</dbReference>
<dbReference type="PROSITE" id="PS50929">
    <property type="entry name" value="ABC_TM1F"/>
    <property type="match status" value="2"/>
</dbReference>
<dbReference type="SUPFAM" id="SSF52540">
    <property type="entry name" value="P-loop containing nucleoside triphosphate hydrolases"/>
    <property type="match status" value="2"/>
</dbReference>
<feature type="transmembrane region" description="Helical" evidence="5">
    <location>
        <begin position="219"/>
        <end position="243"/>
    </location>
</feature>
<dbReference type="Gene3D" id="1.20.1560.10">
    <property type="entry name" value="ABC transporter type 1, transmembrane domain"/>
    <property type="match status" value="2"/>
</dbReference>
<proteinExistence type="predicted"/>
<gene>
    <name evidence="8" type="ORF">RUM43_014239</name>
</gene>
<dbReference type="SUPFAM" id="SSF90123">
    <property type="entry name" value="ABC transporter transmembrane region"/>
    <property type="match status" value="2"/>
</dbReference>
<evidence type="ECO:0000256" key="4">
    <source>
        <dbReference type="ARBA" id="ARBA00023136"/>
    </source>
</evidence>
<dbReference type="GO" id="GO:0016020">
    <property type="term" value="C:membrane"/>
    <property type="evidence" value="ECO:0007669"/>
    <property type="project" value="UniProtKB-SubCell"/>
</dbReference>
<dbReference type="Gene3D" id="3.40.50.300">
    <property type="entry name" value="P-loop containing nucleotide triphosphate hydrolases"/>
    <property type="match status" value="2"/>
</dbReference>
<evidence type="ECO:0000313" key="8">
    <source>
        <dbReference type="EMBL" id="KAK6631143.1"/>
    </source>
</evidence>
<feature type="transmembrane region" description="Helical" evidence="5">
    <location>
        <begin position="194"/>
        <end position="213"/>
    </location>
</feature>
<feature type="transmembrane region" description="Helical" evidence="5">
    <location>
        <begin position="996"/>
        <end position="1016"/>
    </location>
</feature>
<feature type="transmembrane region" description="Helical" evidence="5">
    <location>
        <begin position="337"/>
        <end position="361"/>
    </location>
</feature>
<feature type="transmembrane region" description="Helical" evidence="5">
    <location>
        <begin position="1285"/>
        <end position="1305"/>
    </location>
</feature>
<feature type="transmembrane region" description="Helical" evidence="5">
    <location>
        <begin position="881"/>
        <end position="899"/>
    </location>
</feature>
<dbReference type="Proteomes" id="UP001372834">
    <property type="component" value="Unassembled WGS sequence"/>
</dbReference>
<evidence type="ECO:0000313" key="9">
    <source>
        <dbReference type="Proteomes" id="UP001372834"/>
    </source>
</evidence>
<feature type="transmembrane region" description="Helical" evidence="5">
    <location>
        <begin position="857"/>
        <end position="875"/>
    </location>
</feature>
<dbReference type="Pfam" id="PF00005">
    <property type="entry name" value="ABC_tran"/>
    <property type="match status" value="2"/>
</dbReference>
<feature type="transmembrane region" description="Helical" evidence="5">
    <location>
        <begin position="42"/>
        <end position="66"/>
    </location>
</feature>
<keyword evidence="4 5" id="KW-0472">Membrane</keyword>
<feature type="transmembrane region" description="Helical" evidence="5">
    <location>
        <begin position="296"/>
        <end position="317"/>
    </location>
</feature>
<feature type="domain" description="ABC transporter" evidence="6">
    <location>
        <begin position="1060"/>
        <end position="1332"/>
    </location>
</feature>
<feature type="transmembrane region" description="Helical" evidence="5">
    <location>
        <begin position="733"/>
        <end position="758"/>
    </location>
</feature>
<dbReference type="PANTHER" id="PTHR43394">
    <property type="entry name" value="ATP-DEPENDENT PERMEASE MDL1, MITOCHONDRIAL"/>
    <property type="match status" value="1"/>
</dbReference>
<dbReference type="GO" id="GO:0140359">
    <property type="term" value="F:ABC-type transporter activity"/>
    <property type="evidence" value="ECO:0007669"/>
    <property type="project" value="InterPro"/>
</dbReference>
<evidence type="ECO:0000256" key="3">
    <source>
        <dbReference type="ARBA" id="ARBA00022989"/>
    </source>
</evidence>
<feature type="transmembrane region" description="Helical" evidence="5">
    <location>
        <begin position="778"/>
        <end position="805"/>
    </location>
</feature>
<evidence type="ECO:0000259" key="6">
    <source>
        <dbReference type="PROSITE" id="PS50893"/>
    </source>
</evidence>
<reference evidence="8 9" key="1">
    <citation type="submission" date="2023-10" db="EMBL/GenBank/DDBJ databases">
        <title>Genomes of two closely related lineages of the louse Polyplax serrata with different host specificities.</title>
        <authorList>
            <person name="Martinu J."/>
            <person name="Tarabai H."/>
            <person name="Stefka J."/>
            <person name="Hypsa V."/>
        </authorList>
    </citation>
    <scope>NUCLEOTIDE SEQUENCE [LARGE SCALE GENOMIC DNA]</scope>
    <source>
        <strain evidence="8">HR10_N</strain>
    </source>
</reference>
<evidence type="ECO:0000256" key="1">
    <source>
        <dbReference type="ARBA" id="ARBA00004141"/>
    </source>
</evidence>
<dbReference type="GO" id="GO:0016887">
    <property type="term" value="F:ATP hydrolysis activity"/>
    <property type="evidence" value="ECO:0007669"/>
    <property type="project" value="InterPro"/>
</dbReference>
<dbReference type="InterPro" id="IPR011527">
    <property type="entry name" value="ABC1_TM_dom"/>
</dbReference>
<organism evidence="8 9">
    <name type="scientific">Polyplax serrata</name>
    <name type="common">Common mouse louse</name>
    <dbReference type="NCBI Taxonomy" id="468196"/>
    <lineage>
        <taxon>Eukaryota</taxon>
        <taxon>Metazoa</taxon>
        <taxon>Ecdysozoa</taxon>
        <taxon>Arthropoda</taxon>
        <taxon>Hexapoda</taxon>
        <taxon>Insecta</taxon>
        <taxon>Pterygota</taxon>
        <taxon>Neoptera</taxon>
        <taxon>Paraneoptera</taxon>
        <taxon>Psocodea</taxon>
        <taxon>Troctomorpha</taxon>
        <taxon>Phthiraptera</taxon>
        <taxon>Anoplura</taxon>
        <taxon>Polyplacidae</taxon>
        <taxon>Polyplax</taxon>
    </lineage>
</organism>
<dbReference type="PANTHER" id="PTHR43394:SF22">
    <property type="entry name" value="ABC TRANSMEMBRANE TYPE-1 DOMAIN-CONTAINING PROTEIN"/>
    <property type="match status" value="1"/>
</dbReference>
<keyword evidence="3 5" id="KW-1133">Transmembrane helix</keyword>
<evidence type="ECO:0000256" key="2">
    <source>
        <dbReference type="ARBA" id="ARBA00022692"/>
    </source>
</evidence>
<protein>
    <submittedName>
        <fullName evidence="8">Uncharacterized protein</fullName>
    </submittedName>
</protein>
<feature type="transmembrane region" description="Helical" evidence="5">
    <location>
        <begin position="961"/>
        <end position="984"/>
    </location>
</feature>
<name>A0AAN8S639_POLSC</name>